<dbReference type="Proteomes" id="UP000030854">
    <property type="component" value="Unassembled WGS sequence"/>
</dbReference>
<name>A0A0B1P8Q8_UNCNE</name>
<accession>A0A0B1P8Q8</accession>
<keyword evidence="2" id="KW-1185">Reference proteome</keyword>
<comment type="caution">
    <text evidence="1">The sequence shown here is derived from an EMBL/GenBank/DDBJ whole genome shotgun (WGS) entry which is preliminary data.</text>
</comment>
<dbReference type="HOGENOM" id="CLU_1267735_0_0_1"/>
<evidence type="ECO:0000313" key="2">
    <source>
        <dbReference type="Proteomes" id="UP000030854"/>
    </source>
</evidence>
<organism evidence="1 2">
    <name type="scientific">Uncinula necator</name>
    <name type="common">Grape powdery mildew</name>
    <dbReference type="NCBI Taxonomy" id="52586"/>
    <lineage>
        <taxon>Eukaryota</taxon>
        <taxon>Fungi</taxon>
        <taxon>Dikarya</taxon>
        <taxon>Ascomycota</taxon>
        <taxon>Pezizomycotina</taxon>
        <taxon>Leotiomycetes</taxon>
        <taxon>Erysiphales</taxon>
        <taxon>Erysiphaceae</taxon>
        <taxon>Erysiphe</taxon>
    </lineage>
</organism>
<protein>
    <submittedName>
        <fullName evidence="1">Uncharacterized protein</fullName>
    </submittedName>
</protein>
<dbReference type="AlphaFoldDB" id="A0A0B1P8Q8"/>
<sequence>MQIKTSTFVDSLCKDSNKIAPNGKGLVMEEMDFEAIEAEIIERIRVILEIEIVNIEVDKIMTKGLNESRWARPIQNKDSENSSLVSRNLQSKAAARGAGQFKGLSKLIQQPNSILSALRTRLSIGEISQQTACKNTEIENARLKEAVGEMSLPQELQEMIEVEIRRAAQAKSKIKIYATAINVAGDSLSPMLTAGNNSFTDSPYFSRGFNSAILASLP</sequence>
<reference evidence="1 2" key="1">
    <citation type="journal article" date="2014" name="BMC Genomics">
        <title>Adaptive genomic structural variation in the grape powdery mildew pathogen, Erysiphe necator.</title>
        <authorList>
            <person name="Jones L."/>
            <person name="Riaz S."/>
            <person name="Morales-Cruz A."/>
            <person name="Amrine K.C."/>
            <person name="McGuire B."/>
            <person name="Gubler W.D."/>
            <person name="Walker M.A."/>
            <person name="Cantu D."/>
        </authorList>
    </citation>
    <scope>NUCLEOTIDE SEQUENCE [LARGE SCALE GENOMIC DNA]</scope>
    <source>
        <strain evidence="2">c</strain>
    </source>
</reference>
<gene>
    <name evidence="1" type="ORF">EV44_g3753</name>
</gene>
<proteinExistence type="predicted"/>
<dbReference type="EMBL" id="JNVN01001650">
    <property type="protein sequence ID" value="KHJ33059.1"/>
    <property type="molecule type" value="Genomic_DNA"/>
</dbReference>
<evidence type="ECO:0000313" key="1">
    <source>
        <dbReference type="EMBL" id="KHJ33059.1"/>
    </source>
</evidence>